<dbReference type="AlphaFoldDB" id="A0AAN8V849"/>
<dbReference type="PANTHER" id="PTHR19316:SF32">
    <property type="entry name" value="ARM REPEAT SUPERFAMILY PROTEIN"/>
    <property type="match status" value="1"/>
</dbReference>
<feature type="domain" description="Nucleotide exchange factor Fes1" evidence="2">
    <location>
        <begin position="76"/>
        <end position="167"/>
    </location>
</feature>
<gene>
    <name evidence="3" type="ORF">RJ641_012989</name>
</gene>
<dbReference type="InterPro" id="IPR013918">
    <property type="entry name" value="Nucleotide_exch_fac_Fes1"/>
</dbReference>
<dbReference type="GO" id="GO:0005783">
    <property type="term" value="C:endoplasmic reticulum"/>
    <property type="evidence" value="ECO:0007669"/>
    <property type="project" value="TreeGrafter"/>
</dbReference>
<keyword evidence="1" id="KW-0732">Signal</keyword>
<dbReference type="Proteomes" id="UP001370490">
    <property type="component" value="Unassembled WGS sequence"/>
</dbReference>
<dbReference type="Gene3D" id="1.25.10.10">
    <property type="entry name" value="Leucine-rich Repeat Variant"/>
    <property type="match status" value="1"/>
</dbReference>
<dbReference type="Pfam" id="PF08609">
    <property type="entry name" value="Fes1"/>
    <property type="match status" value="1"/>
</dbReference>
<sequence length="390" mass="43432">MEPRIASIMLWTFLLVSMATSLVIASDSGDEGCVNKSAPGGLFWSSAKEEGDQELVDAASLNSHNNDEIDGGFSSLDGMLQWAIGHSDPAKLKETAQDLKQLSLDELKRRQIEIKEITDSLKMPSDAQLMKTAINDLNNSSTPLEDRLRALEELLILVEPLDNANDMNKLGGLTVVIHELDSPDPEIRKTSAWILGKASQNNPFVQEQVLELGALAKLMKMVKSTFPEEATKALYAVSALIRNSKAGQELFYAEDGDLMLLDLLSNSSIDIRLRRKSVFLVGDLANCQLEPTSKADSPLFGNHLILKSVVNQLDSSDLDLQEKALVAIKSLLQLRTVEARVKEFCGLERALERMKQKWQEGYTDQRDYVMEMESLRRDVELLFHGKLEEV</sequence>
<keyword evidence="4" id="KW-1185">Reference proteome</keyword>
<feature type="signal peptide" evidence="1">
    <location>
        <begin position="1"/>
        <end position="21"/>
    </location>
</feature>
<evidence type="ECO:0000259" key="2">
    <source>
        <dbReference type="Pfam" id="PF08609"/>
    </source>
</evidence>
<dbReference type="GO" id="GO:0000774">
    <property type="term" value="F:adenyl-nucleotide exchange factor activity"/>
    <property type="evidence" value="ECO:0007669"/>
    <property type="project" value="TreeGrafter"/>
</dbReference>
<organism evidence="3 4">
    <name type="scientific">Dillenia turbinata</name>
    <dbReference type="NCBI Taxonomy" id="194707"/>
    <lineage>
        <taxon>Eukaryota</taxon>
        <taxon>Viridiplantae</taxon>
        <taxon>Streptophyta</taxon>
        <taxon>Embryophyta</taxon>
        <taxon>Tracheophyta</taxon>
        <taxon>Spermatophyta</taxon>
        <taxon>Magnoliopsida</taxon>
        <taxon>eudicotyledons</taxon>
        <taxon>Gunneridae</taxon>
        <taxon>Pentapetalae</taxon>
        <taxon>Dilleniales</taxon>
        <taxon>Dilleniaceae</taxon>
        <taxon>Dillenia</taxon>
    </lineage>
</organism>
<dbReference type="InterPro" id="IPR050693">
    <property type="entry name" value="Hsp70_NEF-Inhibitors"/>
</dbReference>
<dbReference type="EMBL" id="JBAMMX010000019">
    <property type="protein sequence ID" value="KAK6922482.1"/>
    <property type="molecule type" value="Genomic_DNA"/>
</dbReference>
<dbReference type="InterPro" id="IPR016024">
    <property type="entry name" value="ARM-type_fold"/>
</dbReference>
<feature type="chain" id="PRO_5042974733" evidence="1">
    <location>
        <begin position="22"/>
        <end position="390"/>
    </location>
</feature>
<evidence type="ECO:0000256" key="1">
    <source>
        <dbReference type="SAM" id="SignalP"/>
    </source>
</evidence>
<evidence type="ECO:0000313" key="3">
    <source>
        <dbReference type="EMBL" id="KAK6922482.1"/>
    </source>
</evidence>
<dbReference type="PANTHER" id="PTHR19316">
    <property type="entry name" value="PROTEIN FOLDING REGULATOR"/>
    <property type="match status" value="1"/>
</dbReference>
<name>A0AAN8V849_9MAGN</name>
<comment type="caution">
    <text evidence="3">The sequence shown here is derived from an EMBL/GenBank/DDBJ whole genome shotgun (WGS) entry which is preliminary data.</text>
</comment>
<proteinExistence type="predicted"/>
<dbReference type="SUPFAM" id="SSF48371">
    <property type="entry name" value="ARM repeat"/>
    <property type="match status" value="1"/>
</dbReference>
<dbReference type="InterPro" id="IPR011989">
    <property type="entry name" value="ARM-like"/>
</dbReference>
<reference evidence="3 4" key="1">
    <citation type="submission" date="2023-12" db="EMBL/GenBank/DDBJ databases">
        <title>A high-quality genome assembly for Dillenia turbinata (Dilleniales).</title>
        <authorList>
            <person name="Chanderbali A."/>
        </authorList>
    </citation>
    <scope>NUCLEOTIDE SEQUENCE [LARGE SCALE GENOMIC DNA]</scope>
    <source>
        <strain evidence="3">LSX21</strain>
        <tissue evidence="3">Leaf</tissue>
    </source>
</reference>
<protein>
    <submittedName>
        <fullName evidence="3">Nucleotide exchange factor Fes1</fullName>
    </submittedName>
</protein>
<accession>A0AAN8V849</accession>
<evidence type="ECO:0000313" key="4">
    <source>
        <dbReference type="Proteomes" id="UP001370490"/>
    </source>
</evidence>